<dbReference type="InterPro" id="IPR029063">
    <property type="entry name" value="SAM-dependent_MTases_sf"/>
</dbReference>
<evidence type="ECO:0000256" key="3">
    <source>
        <dbReference type="ARBA" id="ARBA00022490"/>
    </source>
</evidence>
<dbReference type="Proteomes" id="UP000245629">
    <property type="component" value="Chromosome 1"/>
</dbReference>
<dbReference type="CDD" id="cd02440">
    <property type="entry name" value="AdoMet_MTases"/>
    <property type="match status" value="1"/>
</dbReference>
<dbReference type="EC" id="2.1.1.77" evidence="7"/>
<dbReference type="NCBIfam" id="TIGR00080">
    <property type="entry name" value="pimt"/>
    <property type="match status" value="1"/>
</dbReference>
<proteinExistence type="inferred from homology"/>
<comment type="catalytic activity">
    <reaction evidence="7">
        <text>[protein]-L-isoaspartate + S-adenosyl-L-methionine = [protein]-L-isoaspartate alpha-methyl ester + S-adenosyl-L-homocysteine</text>
        <dbReference type="Rhea" id="RHEA:12705"/>
        <dbReference type="Rhea" id="RHEA-COMP:12143"/>
        <dbReference type="Rhea" id="RHEA-COMP:12144"/>
        <dbReference type="ChEBI" id="CHEBI:57856"/>
        <dbReference type="ChEBI" id="CHEBI:59789"/>
        <dbReference type="ChEBI" id="CHEBI:90596"/>
        <dbReference type="ChEBI" id="CHEBI:90598"/>
        <dbReference type="EC" id="2.1.1.77"/>
    </reaction>
</comment>
<dbReference type="KEGG" id="azz:DEW08_02110"/>
<evidence type="ECO:0000313" key="8">
    <source>
        <dbReference type="EMBL" id="AWK85134.1"/>
    </source>
</evidence>
<dbReference type="GO" id="GO:0005737">
    <property type="term" value="C:cytoplasm"/>
    <property type="evidence" value="ECO:0007669"/>
    <property type="project" value="UniProtKB-SubCell"/>
</dbReference>
<keyword evidence="9" id="KW-1185">Reference proteome</keyword>
<dbReference type="SUPFAM" id="SSF53335">
    <property type="entry name" value="S-adenosyl-L-methionine-dependent methyltransferases"/>
    <property type="match status" value="1"/>
</dbReference>
<dbReference type="Pfam" id="PF01135">
    <property type="entry name" value="PCMT"/>
    <property type="match status" value="1"/>
</dbReference>
<evidence type="ECO:0000256" key="6">
    <source>
        <dbReference type="ARBA" id="ARBA00022691"/>
    </source>
</evidence>
<comment type="similarity">
    <text evidence="2 7">Belongs to the methyltransferase superfamily. L-isoaspartyl/D-aspartyl protein methyltransferase family.</text>
</comment>
<evidence type="ECO:0000313" key="9">
    <source>
        <dbReference type="Proteomes" id="UP000245629"/>
    </source>
</evidence>
<organism evidence="8 9">
    <name type="scientific">Azospirillum thermophilum</name>
    <dbReference type="NCBI Taxonomy" id="2202148"/>
    <lineage>
        <taxon>Bacteria</taxon>
        <taxon>Pseudomonadati</taxon>
        <taxon>Pseudomonadota</taxon>
        <taxon>Alphaproteobacteria</taxon>
        <taxon>Rhodospirillales</taxon>
        <taxon>Azospirillaceae</taxon>
        <taxon>Azospirillum</taxon>
    </lineage>
</organism>
<evidence type="ECO:0000256" key="1">
    <source>
        <dbReference type="ARBA" id="ARBA00004496"/>
    </source>
</evidence>
<keyword evidence="5 7" id="KW-0808">Transferase</keyword>
<evidence type="ECO:0000256" key="5">
    <source>
        <dbReference type="ARBA" id="ARBA00022679"/>
    </source>
</evidence>
<sequence>MTTNARRIRLLMALRRSGVTDTRVLGAIETIPRDAFVPDAFQDQAWEDTALPIDLGQTISQPLVVGLMTQALELGERQKVLEVGTGSGYQAAILSRLCRRVYSIERLKPLLDEANRRFQALRIHNITTRHGDGTRGWPELAPFERILVTAAGGPEPPKDLTDQLAVGGVMVIPLGGDYREQRVVRIRRTDTGLTREDLWPVRFVPLLSDPPAEASPPERPA</sequence>
<dbReference type="PANTHER" id="PTHR11579">
    <property type="entry name" value="PROTEIN-L-ISOASPARTATE O-METHYLTRANSFERASE"/>
    <property type="match status" value="1"/>
</dbReference>
<protein>
    <recommendedName>
        <fullName evidence="7">Protein-L-isoaspartate O-methyltransferase</fullName>
        <ecNumber evidence="7">2.1.1.77</ecNumber>
    </recommendedName>
    <alternativeName>
        <fullName evidence="7">L-isoaspartyl protein carboxyl methyltransferase</fullName>
    </alternativeName>
    <alternativeName>
        <fullName evidence="7">Protein L-isoaspartyl methyltransferase</fullName>
    </alternativeName>
    <alternativeName>
        <fullName evidence="7">Protein-beta-aspartate methyltransferase</fullName>
        <shortName evidence="7">PIMT</shortName>
    </alternativeName>
</protein>
<comment type="subcellular location">
    <subcellularLocation>
        <location evidence="1 7">Cytoplasm</location>
    </subcellularLocation>
</comment>
<accession>A0A2S2CKW7</accession>
<dbReference type="Gene3D" id="3.40.50.150">
    <property type="entry name" value="Vaccinia Virus protein VP39"/>
    <property type="match status" value="1"/>
</dbReference>
<dbReference type="AlphaFoldDB" id="A0A2S2CKW7"/>
<gene>
    <name evidence="7" type="primary">pcm</name>
    <name evidence="8" type="ORF">DEW08_02110</name>
</gene>
<feature type="active site" evidence="7">
    <location>
        <position position="60"/>
    </location>
</feature>
<dbReference type="HAMAP" id="MF_00090">
    <property type="entry name" value="PIMT"/>
    <property type="match status" value="1"/>
</dbReference>
<dbReference type="EMBL" id="CP029352">
    <property type="protein sequence ID" value="AWK85134.1"/>
    <property type="molecule type" value="Genomic_DNA"/>
</dbReference>
<dbReference type="OrthoDB" id="9810066at2"/>
<dbReference type="GO" id="GO:0030091">
    <property type="term" value="P:protein repair"/>
    <property type="evidence" value="ECO:0007669"/>
    <property type="project" value="UniProtKB-UniRule"/>
</dbReference>
<dbReference type="GO" id="GO:0004719">
    <property type="term" value="F:protein-L-isoaspartate (D-aspartate) O-methyltransferase activity"/>
    <property type="evidence" value="ECO:0007669"/>
    <property type="project" value="UniProtKB-UniRule"/>
</dbReference>
<evidence type="ECO:0000256" key="7">
    <source>
        <dbReference type="HAMAP-Rule" id="MF_00090"/>
    </source>
</evidence>
<dbReference type="GO" id="GO:0032259">
    <property type="term" value="P:methylation"/>
    <property type="evidence" value="ECO:0007669"/>
    <property type="project" value="UniProtKB-KW"/>
</dbReference>
<keyword evidence="6 7" id="KW-0949">S-adenosyl-L-methionine</keyword>
<dbReference type="RefSeq" id="WP_109324087.1">
    <property type="nucleotide sequence ID" value="NZ_CP029352.1"/>
</dbReference>
<dbReference type="PANTHER" id="PTHR11579:SF0">
    <property type="entry name" value="PROTEIN-L-ISOASPARTATE(D-ASPARTATE) O-METHYLTRANSFERASE"/>
    <property type="match status" value="1"/>
</dbReference>
<dbReference type="NCBIfam" id="NF001453">
    <property type="entry name" value="PRK00312.1"/>
    <property type="match status" value="1"/>
</dbReference>
<keyword evidence="3 7" id="KW-0963">Cytoplasm</keyword>
<evidence type="ECO:0000256" key="2">
    <source>
        <dbReference type="ARBA" id="ARBA00005369"/>
    </source>
</evidence>
<reference evidence="9" key="1">
    <citation type="submission" date="2018-05" db="EMBL/GenBank/DDBJ databases">
        <title>Azospirillum thermophila sp. nov., a novel isolated from hot spring.</title>
        <authorList>
            <person name="Zhao Z."/>
        </authorList>
    </citation>
    <scope>NUCLEOTIDE SEQUENCE [LARGE SCALE GENOMIC DNA]</scope>
    <source>
        <strain evidence="9">CFH 70021</strain>
    </source>
</reference>
<comment type="function">
    <text evidence="7">Catalyzes the methyl esterification of L-isoaspartyl residues in peptides and proteins that result from spontaneous decomposition of normal L-aspartyl and L-asparaginyl residues. It plays a role in the repair and/or degradation of damaged proteins.</text>
</comment>
<evidence type="ECO:0000256" key="4">
    <source>
        <dbReference type="ARBA" id="ARBA00022603"/>
    </source>
</evidence>
<name>A0A2S2CKW7_9PROT</name>
<dbReference type="FunFam" id="3.40.50.150:FF:000010">
    <property type="entry name" value="Protein-L-isoaspartate O-methyltransferase"/>
    <property type="match status" value="1"/>
</dbReference>
<keyword evidence="4 7" id="KW-0489">Methyltransferase</keyword>
<dbReference type="PROSITE" id="PS01279">
    <property type="entry name" value="PCMT"/>
    <property type="match status" value="1"/>
</dbReference>
<dbReference type="InterPro" id="IPR000682">
    <property type="entry name" value="PCMT"/>
</dbReference>